<comment type="caution">
    <text evidence="1">The sequence shown here is derived from an EMBL/GenBank/DDBJ whole genome shotgun (WGS) entry which is preliminary data.</text>
</comment>
<gene>
    <name evidence="1" type="ORF">V6N12_050848</name>
</gene>
<name>A0ABR2GDL7_9ROSI</name>
<keyword evidence="2" id="KW-1185">Reference proteome</keyword>
<dbReference type="Proteomes" id="UP001472677">
    <property type="component" value="Unassembled WGS sequence"/>
</dbReference>
<dbReference type="EMBL" id="JBBPBM010000001">
    <property type="protein sequence ID" value="KAK8601003.1"/>
    <property type="molecule type" value="Genomic_DNA"/>
</dbReference>
<sequence length="109" mass="12592">MAGDKDTPPQPLPKIDISSLFFLGPQDRPRDFLISARLNNEDWTAEIETDLQARRKFRFLDDTIIAPIPPCTDVDWTVIHTMLVSWIMNNITIEKVIEIENVIENDIQD</sequence>
<evidence type="ECO:0000313" key="2">
    <source>
        <dbReference type="Proteomes" id="UP001472677"/>
    </source>
</evidence>
<proteinExistence type="predicted"/>
<reference evidence="1 2" key="1">
    <citation type="journal article" date="2024" name="G3 (Bethesda)">
        <title>Genome assembly of Hibiscus sabdariffa L. provides insights into metabolisms of medicinal natural products.</title>
        <authorList>
            <person name="Kim T."/>
        </authorList>
    </citation>
    <scope>NUCLEOTIDE SEQUENCE [LARGE SCALE GENOMIC DNA]</scope>
    <source>
        <strain evidence="1">TK-2024</strain>
        <tissue evidence="1">Old leaves</tissue>
    </source>
</reference>
<evidence type="ECO:0000313" key="1">
    <source>
        <dbReference type="EMBL" id="KAK8601003.1"/>
    </source>
</evidence>
<organism evidence="1 2">
    <name type="scientific">Hibiscus sabdariffa</name>
    <name type="common">roselle</name>
    <dbReference type="NCBI Taxonomy" id="183260"/>
    <lineage>
        <taxon>Eukaryota</taxon>
        <taxon>Viridiplantae</taxon>
        <taxon>Streptophyta</taxon>
        <taxon>Embryophyta</taxon>
        <taxon>Tracheophyta</taxon>
        <taxon>Spermatophyta</taxon>
        <taxon>Magnoliopsida</taxon>
        <taxon>eudicotyledons</taxon>
        <taxon>Gunneridae</taxon>
        <taxon>Pentapetalae</taxon>
        <taxon>rosids</taxon>
        <taxon>malvids</taxon>
        <taxon>Malvales</taxon>
        <taxon>Malvaceae</taxon>
        <taxon>Malvoideae</taxon>
        <taxon>Hibiscus</taxon>
    </lineage>
</organism>
<accession>A0ABR2GDL7</accession>
<protein>
    <submittedName>
        <fullName evidence="1">Uncharacterized protein</fullName>
    </submittedName>
</protein>